<evidence type="ECO:0000256" key="3">
    <source>
        <dbReference type="ARBA" id="ARBA00022490"/>
    </source>
</evidence>
<evidence type="ECO:0000259" key="5">
    <source>
        <dbReference type="SMART" id="SM01027"/>
    </source>
</evidence>
<evidence type="ECO:0000256" key="1">
    <source>
        <dbReference type="ARBA" id="ARBA00004123"/>
    </source>
</evidence>
<dbReference type="InterPro" id="IPR027074">
    <property type="entry name" value="Integrator_9su"/>
</dbReference>
<comment type="caution">
    <text evidence="6">The sequence shown here is derived from an EMBL/GenBank/DDBJ whole genome shotgun (WGS) entry which is preliminary data.</text>
</comment>
<evidence type="ECO:0000313" key="7">
    <source>
        <dbReference type="Proteomes" id="UP001152888"/>
    </source>
</evidence>
<dbReference type="EMBL" id="CAKOFQ010006876">
    <property type="protein sequence ID" value="CAH1979176.1"/>
    <property type="molecule type" value="Genomic_DNA"/>
</dbReference>
<protein>
    <recommendedName>
        <fullName evidence="5">Beta-Casp domain-containing protein</fullName>
    </recommendedName>
</protein>
<feature type="domain" description="Beta-Casp" evidence="5">
    <location>
        <begin position="27"/>
        <end position="154"/>
    </location>
</feature>
<comment type="subcellular location">
    <subcellularLocation>
        <location evidence="2">Cytoplasm</location>
    </subcellularLocation>
    <subcellularLocation>
        <location evidence="1">Nucleus</location>
    </subcellularLocation>
</comment>
<dbReference type="Pfam" id="PF10996">
    <property type="entry name" value="Beta-Casp"/>
    <property type="match status" value="1"/>
</dbReference>
<keyword evidence="3" id="KW-0963">Cytoplasm</keyword>
<evidence type="ECO:0000313" key="6">
    <source>
        <dbReference type="EMBL" id="CAH1979176.1"/>
    </source>
</evidence>
<dbReference type="GO" id="GO:0034472">
    <property type="term" value="P:snRNA 3'-end processing"/>
    <property type="evidence" value="ECO:0007669"/>
    <property type="project" value="TreeGrafter"/>
</dbReference>
<dbReference type="PANTHER" id="PTHR46094">
    <property type="entry name" value="INTEGRATOR COMPLEX SUBUNIT 9"/>
    <property type="match status" value="1"/>
</dbReference>
<organism evidence="6 7">
    <name type="scientific">Acanthoscelides obtectus</name>
    <name type="common">Bean weevil</name>
    <name type="synonym">Bruchus obtectus</name>
    <dbReference type="NCBI Taxonomy" id="200917"/>
    <lineage>
        <taxon>Eukaryota</taxon>
        <taxon>Metazoa</taxon>
        <taxon>Ecdysozoa</taxon>
        <taxon>Arthropoda</taxon>
        <taxon>Hexapoda</taxon>
        <taxon>Insecta</taxon>
        <taxon>Pterygota</taxon>
        <taxon>Neoptera</taxon>
        <taxon>Endopterygota</taxon>
        <taxon>Coleoptera</taxon>
        <taxon>Polyphaga</taxon>
        <taxon>Cucujiformia</taxon>
        <taxon>Chrysomeloidea</taxon>
        <taxon>Chrysomelidae</taxon>
        <taxon>Bruchinae</taxon>
        <taxon>Bruchini</taxon>
        <taxon>Acanthoscelides</taxon>
    </lineage>
</organism>
<proteinExistence type="predicted"/>
<keyword evidence="4" id="KW-0539">Nucleus</keyword>
<dbReference type="GO" id="GO:0005737">
    <property type="term" value="C:cytoplasm"/>
    <property type="evidence" value="ECO:0007669"/>
    <property type="project" value="UniProtKB-SubCell"/>
</dbReference>
<reference evidence="6" key="1">
    <citation type="submission" date="2022-03" db="EMBL/GenBank/DDBJ databases">
        <authorList>
            <person name="Sayadi A."/>
        </authorList>
    </citation>
    <scope>NUCLEOTIDE SEQUENCE</scope>
</reference>
<dbReference type="Pfam" id="PF21382">
    <property type="entry name" value="IntS9_C"/>
    <property type="match status" value="1"/>
</dbReference>
<accession>A0A9P0PBA6</accession>
<dbReference type="InterPro" id="IPR022712">
    <property type="entry name" value="Beta_Casp"/>
</dbReference>
<evidence type="ECO:0000256" key="4">
    <source>
        <dbReference type="ARBA" id="ARBA00023242"/>
    </source>
</evidence>
<sequence>MCTLRLECLTLRGGGNVLIPCYPTGVVYDLFECLSGKMQESGVANCPMFFISPVADMSLAYSNILAEWLSSVKQNKVYAPEEPFPHALLVKNNKLKHFKHIYSEGFSTDFQEPCVVFCGHPSLRFGDVVQFIELWGNNPRNCIVFTEPDYDYIEALAPYQPLQIKVAHCAIDTSLNFTQANKLIRDLKPKTLVVPECYTQPPVANPNLTELVIGNHPDSTLIPYKWGEVINLPLKRKQGQVLIETNVAQKIVPVEVKPGISLSTVTGSLNVKDNIHKIQELSDIKSKPVKYEWGTLNITEFLQKLSQEGITDAKVESLGGNVVVIHLQAEDALIQLEDNSTHVVCNADEKLRTKLRNIVMQCLKEF</sequence>
<dbReference type="SMART" id="SM01027">
    <property type="entry name" value="Beta-Casp"/>
    <property type="match status" value="1"/>
</dbReference>
<name>A0A9P0PBA6_ACAOB</name>
<gene>
    <name evidence="6" type="ORF">ACAOBT_LOCUS13331</name>
</gene>
<dbReference type="PANTHER" id="PTHR46094:SF1">
    <property type="entry name" value="INTEGRATOR COMPLEX SUBUNIT 9"/>
    <property type="match status" value="1"/>
</dbReference>
<dbReference type="GO" id="GO:0032039">
    <property type="term" value="C:integrator complex"/>
    <property type="evidence" value="ECO:0007669"/>
    <property type="project" value="InterPro"/>
</dbReference>
<dbReference type="Proteomes" id="UP001152888">
    <property type="component" value="Unassembled WGS sequence"/>
</dbReference>
<dbReference type="InterPro" id="IPR048660">
    <property type="entry name" value="IntS9-like_C"/>
</dbReference>
<dbReference type="SUPFAM" id="SSF56281">
    <property type="entry name" value="Metallo-hydrolase/oxidoreductase"/>
    <property type="match status" value="1"/>
</dbReference>
<keyword evidence="7" id="KW-1185">Reference proteome</keyword>
<dbReference type="Gene3D" id="3.40.50.10890">
    <property type="match status" value="1"/>
</dbReference>
<dbReference type="InterPro" id="IPR036866">
    <property type="entry name" value="RibonucZ/Hydroxyglut_hydro"/>
</dbReference>
<dbReference type="AlphaFoldDB" id="A0A9P0PBA6"/>
<evidence type="ECO:0000256" key="2">
    <source>
        <dbReference type="ARBA" id="ARBA00004496"/>
    </source>
</evidence>